<sequence length="431" mass="47499">MPVNITSPHSRRFFCCACDKTLSSFESLRTHANSQHFRNRLFKCETCSTTYLDPARLAKCRKRHRGQFRCPEIGCVYHNARKNSVVRHIKTQHHRVADEDDIPFDNHLSSAEPPKMRRVGSSSSASVPSLPGSVESLLGLPSQGPTDDELFRLSEERRRVRMELTRKEHVEWMGGEDALKAAVPDYPMWAQRDHPYGRAPSLEPELPKHDAESESPSLSSTPELVVSSPEPVDTALVPTTTGTLKAWAPHGPPPITSMSHGLLVPSNPFIMSAAGPQTPTSTTGQAWYGKGHSYSDSMLPNYTAPLLSYPIPSPTMSSDAFTIPGLERETLFSPGSSSPPLTSPEQPWLSPVTPHQDHFFNTTLFDTSSNSVYGSQYSDDAASQVSLFLTSPDPTMGSLSVLPQAHHVQDVKSECGLPIYFSDWTEATSDR</sequence>
<feature type="compositionally biased region" description="Low complexity" evidence="2">
    <location>
        <begin position="119"/>
        <end position="132"/>
    </location>
</feature>
<dbReference type="EMBL" id="KN822953">
    <property type="protein sequence ID" value="KIO32607.1"/>
    <property type="molecule type" value="Genomic_DNA"/>
</dbReference>
<dbReference type="HOGENOM" id="CLU_052226_0_0_1"/>
<keyword evidence="5" id="KW-1185">Reference proteome</keyword>
<feature type="domain" description="C2H2-type" evidence="3">
    <location>
        <begin position="13"/>
        <end position="41"/>
    </location>
</feature>
<evidence type="ECO:0000313" key="4">
    <source>
        <dbReference type="EMBL" id="KIO32607.1"/>
    </source>
</evidence>
<dbReference type="Proteomes" id="UP000054248">
    <property type="component" value="Unassembled WGS sequence"/>
</dbReference>
<evidence type="ECO:0000259" key="3">
    <source>
        <dbReference type="PROSITE" id="PS50157"/>
    </source>
</evidence>
<name>A0A0C3MFU7_9AGAM</name>
<organism evidence="4 5">
    <name type="scientific">Tulasnella calospora MUT 4182</name>
    <dbReference type="NCBI Taxonomy" id="1051891"/>
    <lineage>
        <taxon>Eukaryota</taxon>
        <taxon>Fungi</taxon>
        <taxon>Dikarya</taxon>
        <taxon>Basidiomycota</taxon>
        <taxon>Agaricomycotina</taxon>
        <taxon>Agaricomycetes</taxon>
        <taxon>Cantharellales</taxon>
        <taxon>Tulasnellaceae</taxon>
        <taxon>Tulasnella</taxon>
    </lineage>
</organism>
<dbReference type="PROSITE" id="PS00028">
    <property type="entry name" value="ZINC_FINGER_C2H2_1"/>
    <property type="match status" value="1"/>
</dbReference>
<dbReference type="PROSITE" id="PS50157">
    <property type="entry name" value="ZINC_FINGER_C2H2_2"/>
    <property type="match status" value="1"/>
</dbReference>
<feature type="region of interest" description="Disordered" evidence="2">
    <location>
        <begin position="194"/>
        <end position="230"/>
    </location>
</feature>
<dbReference type="OrthoDB" id="3235657at2759"/>
<gene>
    <name evidence="4" type="ORF">M407DRAFT_18375</name>
</gene>
<keyword evidence="1" id="KW-0479">Metal-binding</keyword>
<feature type="region of interest" description="Disordered" evidence="2">
    <location>
        <begin position="102"/>
        <end position="132"/>
    </location>
</feature>
<dbReference type="InterPro" id="IPR013087">
    <property type="entry name" value="Znf_C2H2_type"/>
</dbReference>
<proteinExistence type="predicted"/>
<dbReference type="GO" id="GO:0008270">
    <property type="term" value="F:zinc ion binding"/>
    <property type="evidence" value="ECO:0007669"/>
    <property type="project" value="UniProtKB-KW"/>
</dbReference>
<dbReference type="SMART" id="SM00355">
    <property type="entry name" value="ZnF_C2H2"/>
    <property type="match status" value="3"/>
</dbReference>
<keyword evidence="1" id="KW-0863">Zinc-finger</keyword>
<reference evidence="4 5" key="1">
    <citation type="submission" date="2014-04" db="EMBL/GenBank/DDBJ databases">
        <authorList>
            <consortium name="DOE Joint Genome Institute"/>
            <person name="Kuo A."/>
            <person name="Girlanda M."/>
            <person name="Perotto S."/>
            <person name="Kohler A."/>
            <person name="Nagy L.G."/>
            <person name="Floudas D."/>
            <person name="Copeland A."/>
            <person name="Barry K.W."/>
            <person name="Cichocki N."/>
            <person name="Veneault-Fourrey C."/>
            <person name="LaButti K."/>
            <person name="Lindquist E.A."/>
            <person name="Lipzen A."/>
            <person name="Lundell T."/>
            <person name="Morin E."/>
            <person name="Murat C."/>
            <person name="Sun H."/>
            <person name="Tunlid A."/>
            <person name="Henrissat B."/>
            <person name="Grigoriev I.V."/>
            <person name="Hibbett D.S."/>
            <person name="Martin F."/>
            <person name="Nordberg H.P."/>
            <person name="Cantor M.N."/>
            <person name="Hua S.X."/>
        </authorList>
    </citation>
    <scope>NUCLEOTIDE SEQUENCE [LARGE SCALE GENOMIC DNA]</scope>
    <source>
        <strain evidence="4 5">MUT 4182</strain>
    </source>
</reference>
<protein>
    <recommendedName>
        <fullName evidence="3">C2H2-type domain-containing protein</fullName>
    </recommendedName>
</protein>
<evidence type="ECO:0000256" key="2">
    <source>
        <dbReference type="SAM" id="MobiDB-lite"/>
    </source>
</evidence>
<keyword evidence="1" id="KW-0862">Zinc</keyword>
<dbReference type="AlphaFoldDB" id="A0A0C3MFU7"/>
<feature type="compositionally biased region" description="Low complexity" evidence="2">
    <location>
        <begin position="214"/>
        <end position="230"/>
    </location>
</feature>
<evidence type="ECO:0000256" key="1">
    <source>
        <dbReference type="PROSITE-ProRule" id="PRU00042"/>
    </source>
</evidence>
<evidence type="ECO:0000313" key="5">
    <source>
        <dbReference type="Proteomes" id="UP000054248"/>
    </source>
</evidence>
<accession>A0A0C3MFU7</accession>
<reference evidence="5" key="2">
    <citation type="submission" date="2015-01" db="EMBL/GenBank/DDBJ databases">
        <title>Evolutionary Origins and Diversification of the Mycorrhizal Mutualists.</title>
        <authorList>
            <consortium name="DOE Joint Genome Institute"/>
            <consortium name="Mycorrhizal Genomics Consortium"/>
            <person name="Kohler A."/>
            <person name="Kuo A."/>
            <person name="Nagy L.G."/>
            <person name="Floudas D."/>
            <person name="Copeland A."/>
            <person name="Barry K.W."/>
            <person name="Cichocki N."/>
            <person name="Veneault-Fourrey C."/>
            <person name="LaButti K."/>
            <person name="Lindquist E.A."/>
            <person name="Lipzen A."/>
            <person name="Lundell T."/>
            <person name="Morin E."/>
            <person name="Murat C."/>
            <person name="Riley R."/>
            <person name="Ohm R."/>
            <person name="Sun H."/>
            <person name="Tunlid A."/>
            <person name="Henrissat B."/>
            <person name="Grigoriev I.V."/>
            <person name="Hibbett D.S."/>
            <person name="Martin F."/>
        </authorList>
    </citation>
    <scope>NUCLEOTIDE SEQUENCE [LARGE SCALE GENOMIC DNA]</scope>
    <source>
        <strain evidence="5">MUT 4182</strain>
    </source>
</reference>